<dbReference type="GO" id="GO:0016740">
    <property type="term" value="F:transferase activity"/>
    <property type="evidence" value="ECO:0007669"/>
    <property type="project" value="UniProtKB-KW"/>
</dbReference>
<dbReference type="Proteomes" id="UP001595987">
    <property type="component" value="Unassembled WGS sequence"/>
</dbReference>
<sequence length="243" mass="28429">MKENEKAKRTLFRDDYTESLIAEGLVKIKRWTVTEIIIKRLIDILGGLMGSLLFLLIMIILFPFYKLSPKKDKGPMIFKQKRYGKHGEIFYILKFRTMIVNAEEYFETHPDVYEEYQAHGNKLKNDPRFTKIGSIIRNHSIDEFPQFFNVLKGDMSLVGPRPILLFEEQEYGSKLPYLLICKPGITGYWTTHGRSKVYFPERCDLELKYLNVHSLGFDFLTIFRTVAQAINGADMYEGDEETE</sequence>
<keyword evidence="4" id="KW-0808">Transferase</keyword>
<accession>A0ABV9JCD1</accession>
<proteinExistence type="inferred from homology"/>
<dbReference type="PANTHER" id="PTHR30576">
    <property type="entry name" value="COLANIC BIOSYNTHESIS UDP-GLUCOSE LIPID CARRIER TRANSFERASE"/>
    <property type="match status" value="1"/>
</dbReference>
<feature type="domain" description="Bacterial sugar transferase" evidence="3">
    <location>
        <begin position="39"/>
        <end position="230"/>
    </location>
</feature>
<keyword evidence="2" id="KW-0812">Transmembrane</keyword>
<name>A0ABV9JCD1_9LACT</name>
<comment type="similarity">
    <text evidence="1">Belongs to the bacterial sugar transferase family.</text>
</comment>
<evidence type="ECO:0000256" key="1">
    <source>
        <dbReference type="ARBA" id="ARBA00006464"/>
    </source>
</evidence>
<evidence type="ECO:0000313" key="4">
    <source>
        <dbReference type="EMBL" id="MFC4652173.1"/>
    </source>
</evidence>
<dbReference type="EC" id="2.7.8.-" evidence="4"/>
<keyword evidence="2" id="KW-1133">Transmembrane helix</keyword>
<protein>
    <submittedName>
        <fullName evidence="4">Sugar transferase</fullName>
        <ecNumber evidence="4">2.7.8.-</ecNumber>
    </submittedName>
</protein>
<comment type="caution">
    <text evidence="4">The sequence shown here is derived from an EMBL/GenBank/DDBJ whole genome shotgun (WGS) entry which is preliminary data.</text>
</comment>
<evidence type="ECO:0000313" key="5">
    <source>
        <dbReference type="Proteomes" id="UP001595987"/>
    </source>
</evidence>
<gene>
    <name evidence="4" type="ORF">ACFO26_04565</name>
</gene>
<dbReference type="PANTHER" id="PTHR30576:SF10">
    <property type="entry name" value="SLL5057 PROTEIN"/>
    <property type="match status" value="1"/>
</dbReference>
<reference evidence="5" key="1">
    <citation type="journal article" date="2019" name="Int. J. Syst. Evol. Microbiol.">
        <title>The Global Catalogue of Microorganisms (GCM) 10K type strain sequencing project: providing services to taxonomists for standard genome sequencing and annotation.</title>
        <authorList>
            <consortium name="The Broad Institute Genomics Platform"/>
            <consortium name="The Broad Institute Genome Sequencing Center for Infectious Disease"/>
            <person name="Wu L."/>
            <person name="Ma J."/>
        </authorList>
    </citation>
    <scope>NUCLEOTIDE SEQUENCE [LARGE SCALE GENOMIC DNA]</scope>
    <source>
        <strain evidence="5">CCUG 63287</strain>
    </source>
</reference>
<evidence type="ECO:0000259" key="3">
    <source>
        <dbReference type="Pfam" id="PF02397"/>
    </source>
</evidence>
<evidence type="ECO:0000256" key="2">
    <source>
        <dbReference type="SAM" id="Phobius"/>
    </source>
</evidence>
<dbReference type="InterPro" id="IPR003362">
    <property type="entry name" value="Bact_transf"/>
</dbReference>
<keyword evidence="5" id="KW-1185">Reference proteome</keyword>
<organism evidence="4 5">
    <name type="scientific">Lactococcus nasutitermitis</name>
    <dbReference type="NCBI Taxonomy" id="1652957"/>
    <lineage>
        <taxon>Bacteria</taxon>
        <taxon>Bacillati</taxon>
        <taxon>Bacillota</taxon>
        <taxon>Bacilli</taxon>
        <taxon>Lactobacillales</taxon>
        <taxon>Streptococcaceae</taxon>
        <taxon>Lactococcus</taxon>
    </lineage>
</organism>
<dbReference type="RefSeq" id="WP_213533247.1">
    <property type="nucleotide sequence ID" value="NZ_BOVQ01000002.1"/>
</dbReference>
<dbReference type="EMBL" id="JBHSGD010000004">
    <property type="protein sequence ID" value="MFC4652173.1"/>
    <property type="molecule type" value="Genomic_DNA"/>
</dbReference>
<feature type="transmembrane region" description="Helical" evidence="2">
    <location>
        <begin position="44"/>
        <end position="65"/>
    </location>
</feature>
<keyword evidence="2" id="KW-0472">Membrane</keyword>
<dbReference type="Pfam" id="PF02397">
    <property type="entry name" value="Bac_transf"/>
    <property type="match status" value="1"/>
</dbReference>